<accession>A0A1C3VRM0</accession>
<evidence type="ECO:0000313" key="1">
    <source>
        <dbReference type="EMBL" id="SCB30349.1"/>
    </source>
</evidence>
<organism evidence="1 2">
    <name type="scientific">Bradyrhizobium yuanmingense</name>
    <dbReference type="NCBI Taxonomy" id="108015"/>
    <lineage>
        <taxon>Bacteria</taxon>
        <taxon>Pseudomonadati</taxon>
        <taxon>Pseudomonadota</taxon>
        <taxon>Alphaproteobacteria</taxon>
        <taxon>Hyphomicrobiales</taxon>
        <taxon>Nitrobacteraceae</taxon>
        <taxon>Bradyrhizobium</taxon>
    </lineage>
</organism>
<gene>
    <name evidence="1" type="ORF">GA0061099_1004451</name>
</gene>
<proteinExistence type="predicted"/>
<dbReference type="Proteomes" id="UP000183174">
    <property type="component" value="Unassembled WGS sequence"/>
</dbReference>
<dbReference type="AlphaFoldDB" id="A0A1C3VRM0"/>
<dbReference type="EMBL" id="FMAE01000004">
    <property type="protein sequence ID" value="SCB30349.1"/>
    <property type="molecule type" value="Genomic_DNA"/>
</dbReference>
<name>A0A1C3VRM0_9BRAD</name>
<dbReference type="RefSeq" id="WP_074447879.1">
    <property type="nucleotide sequence ID" value="NZ_FMAE01000004.1"/>
</dbReference>
<protein>
    <submittedName>
        <fullName evidence="1">Uncharacterized protein</fullName>
    </submittedName>
</protein>
<sequence length="244" mass="26916">MKMHPAALIGPPPQVDEWATFLANAIAGVRAASEQMRARRAKHEKRIDWFRDKKSGIPRENSVTRAIADEFKRLKARQGISGTGVQPMDLRHISIECEVPRPYDPGISDKAKPTDIAFSLFKDGVLDLRIEAKTITSIADLKTYIGSEGLLRFEDGSNPYTVAPFGGMVAYVVDEDADSWDRRIASRLKEALGAERTYVTTIGTAIHQVSTHNFVLTTDEGTAAYEVGVVHLAIEIDAVPSRRP</sequence>
<reference evidence="1 2" key="1">
    <citation type="submission" date="2016-08" db="EMBL/GenBank/DDBJ databases">
        <authorList>
            <person name="Seilhamer J.J."/>
        </authorList>
    </citation>
    <scope>NUCLEOTIDE SEQUENCE [LARGE SCALE GENOMIC DNA]</scope>
    <source>
        <strain evidence="1 2">CCBAU 10071</strain>
    </source>
</reference>
<evidence type="ECO:0000313" key="2">
    <source>
        <dbReference type="Proteomes" id="UP000183174"/>
    </source>
</evidence>